<comment type="caution">
    <text evidence="10">The sequence shown here is derived from an EMBL/GenBank/DDBJ whole genome shotgun (WGS) entry which is preliminary data.</text>
</comment>
<dbReference type="InterPro" id="IPR036526">
    <property type="entry name" value="C-N_Hydrolase_sf"/>
</dbReference>
<keyword evidence="2" id="KW-1003">Cell membrane</keyword>
<dbReference type="SUPFAM" id="SSF56317">
    <property type="entry name" value="Carbon-nitrogen hydrolase"/>
    <property type="match status" value="1"/>
</dbReference>
<dbReference type="Pfam" id="PF20154">
    <property type="entry name" value="LNT_N"/>
    <property type="match status" value="1"/>
</dbReference>
<evidence type="ECO:0000256" key="8">
    <source>
        <dbReference type="SAM" id="Phobius"/>
    </source>
</evidence>
<keyword evidence="3" id="KW-0808">Transferase</keyword>
<dbReference type="InterPro" id="IPR045378">
    <property type="entry name" value="LNT_N"/>
</dbReference>
<feature type="transmembrane region" description="Helical" evidence="8">
    <location>
        <begin position="21"/>
        <end position="44"/>
    </location>
</feature>
<evidence type="ECO:0000256" key="7">
    <source>
        <dbReference type="ARBA" id="ARBA00023315"/>
    </source>
</evidence>
<feature type="transmembrane region" description="Helical" evidence="8">
    <location>
        <begin position="164"/>
        <end position="186"/>
    </location>
</feature>
<comment type="subcellular location">
    <subcellularLocation>
        <location evidence="1">Cell membrane</location>
        <topology evidence="1">Multi-pass membrane protein</topology>
    </subcellularLocation>
</comment>
<organism evidence="10 11">
    <name type="scientific">Planomonospora alba</name>
    <dbReference type="NCBI Taxonomy" id="161354"/>
    <lineage>
        <taxon>Bacteria</taxon>
        <taxon>Bacillati</taxon>
        <taxon>Actinomycetota</taxon>
        <taxon>Actinomycetes</taxon>
        <taxon>Streptosporangiales</taxon>
        <taxon>Streptosporangiaceae</taxon>
        <taxon>Planomonospora</taxon>
    </lineage>
</organism>
<protein>
    <submittedName>
        <fullName evidence="10">Apolipoprotein N-acyltransferase</fullName>
    </submittedName>
</protein>
<accession>A0ABP6N131</accession>
<dbReference type="InterPro" id="IPR004563">
    <property type="entry name" value="Apolipo_AcylTrfase"/>
</dbReference>
<dbReference type="Pfam" id="PF00795">
    <property type="entry name" value="CN_hydrolase"/>
    <property type="match status" value="1"/>
</dbReference>
<dbReference type="EMBL" id="BAAAUT010000015">
    <property type="protein sequence ID" value="GAA3131479.1"/>
    <property type="molecule type" value="Genomic_DNA"/>
</dbReference>
<evidence type="ECO:0000256" key="2">
    <source>
        <dbReference type="ARBA" id="ARBA00022475"/>
    </source>
</evidence>
<keyword evidence="6 8" id="KW-0472">Membrane</keyword>
<dbReference type="Proteomes" id="UP001500320">
    <property type="component" value="Unassembled WGS sequence"/>
</dbReference>
<dbReference type="PANTHER" id="PTHR38686">
    <property type="entry name" value="APOLIPOPROTEIN N-ACYLTRANSFERASE"/>
    <property type="match status" value="1"/>
</dbReference>
<evidence type="ECO:0000256" key="4">
    <source>
        <dbReference type="ARBA" id="ARBA00022692"/>
    </source>
</evidence>
<gene>
    <name evidence="10" type="ORF">GCM10010466_22620</name>
</gene>
<feature type="transmembrane region" description="Helical" evidence="8">
    <location>
        <begin position="91"/>
        <end position="112"/>
    </location>
</feature>
<evidence type="ECO:0000256" key="3">
    <source>
        <dbReference type="ARBA" id="ARBA00022679"/>
    </source>
</evidence>
<feature type="transmembrane region" description="Helical" evidence="8">
    <location>
        <begin position="124"/>
        <end position="144"/>
    </location>
</feature>
<dbReference type="PROSITE" id="PS50263">
    <property type="entry name" value="CN_HYDROLASE"/>
    <property type="match status" value="1"/>
</dbReference>
<evidence type="ECO:0000313" key="10">
    <source>
        <dbReference type="EMBL" id="GAA3131479.1"/>
    </source>
</evidence>
<evidence type="ECO:0000256" key="5">
    <source>
        <dbReference type="ARBA" id="ARBA00022989"/>
    </source>
</evidence>
<keyword evidence="11" id="KW-1185">Reference proteome</keyword>
<feature type="domain" description="CN hydrolase" evidence="9">
    <location>
        <begin position="230"/>
        <end position="444"/>
    </location>
</feature>
<reference evidence="11" key="1">
    <citation type="journal article" date="2019" name="Int. J. Syst. Evol. Microbiol.">
        <title>The Global Catalogue of Microorganisms (GCM) 10K type strain sequencing project: providing services to taxonomists for standard genome sequencing and annotation.</title>
        <authorList>
            <consortium name="The Broad Institute Genomics Platform"/>
            <consortium name="The Broad Institute Genome Sequencing Center for Infectious Disease"/>
            <person name="Wu L."/>
            <person name="Ma J."/>
        </authorList>
    </citation>
    <scope>NUCLEOTIDE SEQUENCE [LARGE SCALE GENOMIC DNA]</scope>
    <source>
        <strain evidence="11">JCM 9373</strain>
    </source>
</reference>
<evidence type="ECO:0000256" key="6">
    <source>
        <dbReference type="ARBA" id="ARBA00023136"/>
    </source>
</evidence>
<feature type="transmembrane region" description="Helical" evidence="8">
    <location>
        <begin position="457"/>
        <end position="474"/>
    </location>
</feature>
<dbReference type="InterPro" id="IPR003010">
    <property type="entry name" value="C-N_Hydrolase"/>
</dbReference>
<dbReference type="RefSeq" id="WP_344858544.1">
    <property type="nucleotide sequence ID" value="NZ_BAAAUT010000015.1"/>
</dbReference>
<evidence type="ECO:0000256" key="1">
    <source>
        <dbReference type="ARBA" id="ARBA00004651"/>
    </source>
</evidence>
<evidence type="ECO:0000313" key="11">
    <source>
        <dbReference type="Proteomes" id="UP001500320"/>
    </source>
</evidence>
<evidence type="ECO:0000259" key="9">
    <source>
        <dbReference type="PROSITE" id="PS50263"/>
    </source>
</evidence>
<dbReference type="PANTHER" id="PTHR38686:SF1">
    <property type="entry name" value="APOLIPOPROTEIN N-ACYLTRANSFERASE"/>
    <property type="match status" value="1"/>
</dbReference>
<proteinExistence type="predicted"/>
<sequence length="482" mass="49689">MRPAPAPAAVPRSVPRSLLRAVPAAAVSAALLFSGTGLTPVPWLTWLAPLPLLLLAPRVPAPAAAAAAFAAWTADGLNMWGFHREQLETPVPAAVAVVTAPALLAVAAVLVFRALVRRGGPGRAALSVPAIWVGGEYLVSVLGPDGALWSLAYTQADVLPVVQLASLTGVWGVTFALTGVPAAAAALCAPGTPLRPRLGTGLVTLLLLAAAAGYGAVRLAEPAGPRRTVALLAAGLEGDWAPVDTVRGGEKLAAMLARLRELPPGTDAAVLPEGGFITGTADLPRITGPLAALARDRHLDIVAGVIVTDVRRNTAVFFPAAGGEPAVYRKRHMVPGIEPYEPGDRNLLVAGAGVAICRDLDFPALAREYRRGGATVMFVPALDFGRDAWQHSRPAVLRGVENGFSVVRSAADGNLTVSDQYGRVLAEKRAAGRGIATVVADVPVGGTGTLYTRWGDWFALLCLALAVVAGLPLLRRPAPPAN</sequence>
<keyword evidence="4 8" id="KW-0812">Transmembrane</keyword>
<name>A0ABP6N131_9ACTN</name>
<feature type="transmembrane region" description="Helical" evidence="8">
    <location>
        <begin position="198"/>
        <end position="217"/>
    </location>
</feature>
<keyword evidence="7" id="KW-0012">Acyltransferase</keyword>
<dbReference type="Gene3D" id="3.60.110.10">
    <property type="entry name" value="Carbon-nitrogen hydrolase"/>
    <property type="match status" value="1"/>
</dbReference>
<keyword evidence="5 8" id="KW-1133">Transmembrane helix</keyword>